<accession>A0A517XSM5</accession>
<sequence length="647" mass="69096">MLTTALDRLAELAAPGGGWGYQPGQPAHLEPTALAVLALSADRTRYATVIDAGVAAIEANRAADGTYRLTRGRPQAVWPTALVLFAEQALGLGADRLATTADVLLRSESRAIDGADEKDMAFDIDLTLKGWGWAEANFAWVEPTAWACLALRAAGKGSHPRVAEGLKLLLDRAFDSGGANYGNRIVLGKSTEPIPGPTAVLVLALQGVPDEPRVDAARGYLRVHAAKSTDLEHLAWAKLALAADPTDSAAFLPELDQRIAGALSEEIHRTDGLGAGPYRLALAGLALNTAARHPFRLADKPTVGVGAGPRQQPQAPPTPPLMERLKGKVRNWVLGKLSNVRPLPESSAVHIARAADYDAPLADILATQYEHFRAAVPLAGKRVVLKPNLVEYRREKVINTDPRVVDAVITLCKKEGAAEVVVAEGPGHWRNVQFLVKESGLGAVLEKHGVRFVDINHDEPVKLPNMGRLTGLDHLYLSRTVASAEVLISLPKLKTHHWAGATLSLKNLFGTLPGICYGWPKNELHWRGIPNSIVDIACTCTPHLAIVDGIVGMEGDGPLMGTAKTVGALIMGADLVAVDATCCRLMHLPPERVPTLVLAALKRLGRLKEADIPQLGVPIAALATPFEWPPRIEEQLLTVEKAAAVKV</sequence>
<dbReference type="RefSeq" id="WP_145238173.1">
    <property type="nucleotide sequence ID" value="NZ_CP036273.1"/>
</dbReference>
<dbReference type="EMBL" id="CP036273">
    <property type="protein sequence ID" value="QDU20507.1"/>
    <property type="molecule type" value="Genomic_DNA"/>
</dbReference>
<feature type="domain" description="DUF362" evidence="1">
    <location>
        <begin position="383"/>
        <end position="584"/>
    </location>
</feature>
<evidence type="ECO:0000259" key="1">
    <source>
        <dbReference type="Pfam" id="PF04015"/>
    </source>
</evidence>
<name>A0A517XSM5_9BACT</name>
<organism evidence="2 3">
    <name type="scientific">Urbifossiella limnaea</name>
    <dbReference type="NCBI Taxonomy" id="2528023"/>
    <lineage>
        <taxon>Bacteria</taxon>
        <taxon>Pseudomonadati</taxon>
        <taxon>Planctomycetota</taxon>
        <taxon>Planctomycetia</taxon>
        <taxon>Gemmatales</taxon>
        <taxon>Gemmataceae</taxon>
        <taxon>Urbifossiella</taxon>
    </lineage>
</organism>
<reference evidence="2 3" key="1">
    <citation type="submission" date="2019-02" db="EMBL/GenBank/DDBJ databases">
        <title>Deep-cultivation of Planctomycetes and their phenomic and genomic characterization uncovers novel biology.</title>
        <authorList>
            <person name="Wiegand S."/>
            <person name="Jogler M."/>
            <person name="Boedeker C."/>
            <person name="Pinto D."/>
            <person name="Vollmers J."/>
            <person name="Rivas-Marin E."/>
            <person name="Kohn T."/>
            <person name="Peeters S.H."/>
            <person name="Heuer A."/>
            <person name="Rast P."/>
            <person name="Oberbeckmann S."/>
            <person name="Bunk B."/>
            <person name="Jeske O."/>
            <person name="Meyerdierks A."/>
            <person name="Storesund J.E."/>
            <person name="Kallscheuer N."/>
            <person name="Luecker S."/>
            <person name="Lage O.M."/>
            <person name="Pohl T."/>
            <person name="Merkel B.J."/>
            <person name="Hornburger P."/>
            <person name="Mueller R.-W."/>
            <person name="Bruemmer F."/>
            <person name="Labrenz M."/>
            <person name="Spormann A.M."/>
            <person name="Op den Camp H."/>
            <person name="Overmann J."/>
            <person name="Amann R."/>
            <person name="Jetten M.S.M."/>
            <person name="Mascher T."/>
            <person name="Medema M.H."/>
            <person name="Devos D.P."/>
            <person name="Kaster A.-K."/>
            <person name="Ovreas L."/>
            <person name="Rohde M."/>
            <person name="Galperin M.Y."/>
            <person name="Jogler C."/>
        </authorList>
    </citation>
    <scope>NUCLEOTIDE SEQUENCE [LARGE SCALE GENOMIC DNA]</scope>
    <source>
        <strain evidence="2 3">ETA_A1</strain>
    </source>
</reference>
<dbReference type="InterPro" id="IPR007160">
    <property type="entry name" value="DUF362"/>
</dbReference>
<proteinExistence type="predicted"/>
<dbReference type="OrthoDB" id="9794954at2"/>
<protein>
    <recommendedName>
        <fullName evidence="1">DUF362 domain-containing protein</fullName>
    </recommendedName>
</protein>
<dbReference type="Proteomes" id="UP000319576">
    <property type="component" value="Chromosome"/>
</dbReference>
<dbReference type="Gene3D" id="1.50.10.20">
    <property type="match status" value="1"/>
</dbReference>
<keyword evidence="3" id="KW-1185">Reference proteome</keyword>
<dbReference type="AlphaFoldDB" id="A0A517XSM5"/>
<evidence type="ECO:0000313" key="3">
    <source>
        <dbReference type="Proteomes" id="UP000319576"/>
    </source>
</evidence>
<dbReference type="InterPro" id="IPR008930">
    <property type="entry name" value="Terpenoid_cyclase/PrenylTrfase"/>
</dbReference>
<dbReference type="KEGG" id="uli:ETAA1_24590"/>
<dbReference type="SUPFAM" id="SSF48239">
    <property type="entry name" value="Terpenoid cyclases/Protein prenyltransferases"/>
    <property type="match status" value="1"/>
</dbReference>
<dbReference type="Pfam" id="PF04015">
    <property type="entry name" value="DUF362"/>
    <property type="match status" value="1"/>
</dbReference>
<gene>
    <name evidence="2" type="ORF">ETAA1_24590</name>
</gene>
<evidence type="ECO:0000313" key="2">
    <source>
        <dbReference type="EMBL" id="QDU20507.1"/>
    </source>
</evidence>